<feature type="binding site" evidence="7">
    <location>
        <position position="542"/>
    </location>
    <ligand>
        <name>Zn(2+)</name>
        <dbReference type="ChEBI" id="CHEBI:29105"/>
        <label>1</label>
    </ligand>
</feature>
<keyword evidence="5 7" id="KW-0862">Zinc</keyword>
<evidence type="ECO:0000313" key="11">
    <source>
        <dbReference type="Proteomes" id="UP000738349"/>
    </source>
</evidence>
<proteinExistence type="inferred from homology"/>
<dbReference type="Gene3D" id="3.30.70.360">
    <property type="match status" value="1"/>
</dbReference>
<dbReference type="Proteomes" id="UP000738349">
    <property type="component" value="Unassembled WGS sequence"/>
</dbReference>
<keyword evidence="11" id="KW-1185">Reference proteome</keyword>
<evidence type="ECO:0000256" key="6">
    <source>
        <dbReference type="PIRSR" id="PIRSR037217-1"/>
    </source>
</evidence>
<dbReference type="OrthoDB" id="3064516at2759"/>
<feature type="active site" description="Proton acceptor" evidence="6">
    <location>
        <position position="221"/>
    </location>
</feature>
<comment type="similarity">
    <text evidence="1">Belongs to the peptidase M20A family.</text>
</comment>
<evidence type="ECO:0000256" key="4">
    <source>
        <dbReference type="ARBA" id="ARBA00022801"/>
    </source>
</evidence>
<feature type="active site" evidence="6">
    <location>
        <position position="155"/>
    </location>
</feature>
<comment type="caution">
    <text evidence="10">The sequence shown here is derived from an EMBL/GenBank/DDBJ whole genome shotgun (WGS) entry which is preliminary data.</text>
</comment>
<dbReference type="SUPFAM" id="SSF55031">
    <property type="entry name" value="Bacterial exopeptidase dimerisation domain"/>
    <property type="match status" value="1"/>
</dbReference>
<feature type="binding site" evidence="7">
    <location>
        <position position="222"/>
    </location>
    <ligand>
        <name>Zn(2+)</name>
        <dbReference type="ChEBI" id="CHEBI:29105"/>
        <label>1</label>
    </ligand>
</feature>
<organism evidence="10 11">
    <name type="scientific">Dactylonectria macrodidyma</name>
    <dbReference type="NCBI Taxonomy" id="307937"/>
    <lineage>
        <taxon>Eukaryota</taxon>
        <taxon>Fungi</taxon>
        <taxon>Dikarya</taxon>
        <taxon>Ascomycota</taxon>
        <taxon>Pezizomycotina</taxon>
        <taxon>Sordariomycetes</taxon>
        <taxon>Hypocreomycetidae</taxon>
        <taxon>Hypocreales</taxon>
        <taxon>Nectriaceae</taxon>
        <taxon>Dactylonectria</taxon>
    </lineage>
</organism>
<dbReference type="CDD" id="cd05674">
    <property type="entry name" value="M20_yscS"/>
    <property type="match status" value="1"/>
</dbReference>
<dbReference type="GO" id="GO:0046872">
    <property type="term" value="F:metal ion binding"/>
    <property type="evidence" value="ECO:0007669"/>
    <property type="project" value="UniProtKB-KW"/>
</dbReference>
<evidence type="ECO:0000256" key="3">
    <source>
        <dbReference type="ARBA" id="ARBA00022723"/>
    </source>
</evidence>
<dbReference type="InterPro" id="IPR017141">
    <property type="entry name" value="Pept_M20_carboxypep"/>
</dbReference>
<feature type="chain" id="PRO_5040217793" description="Peptidase M20 dimerisation domain-containing protein" evidence="8">
    <location>
        <begin position="18"/>
        <end position="572"/>
    </location>
</feature>
<keyword evidence="4" id="KW-0378">Hydrolase</keyword>
<dbReference type="Pfam" id="PF01546">
    <property type="entry name" value="Peptidase_M20"/>
    <property type="match status" value="1"/>
</dbReference>
<accession>A0A9P9ISZ7</accession>
<dbReference type="PIRSF" id="PIRSF037217">
    <property type="entry name" value="Carboxypeptidase_S"/>
    <property type="match status" value="1"/>
</dbReference>
<evidence type="ECO:0000256" key="2">
    <source>
        <dbReference type="ARBA" id="ARBA00022670"/>
    </source>
</evidence>
<dbReference type="InterPro" id="IPR036264">
    <property type="entry name" value="Bact_exopeptidase_dim_dom"/>
</dbReference>
<dbReference type="AlphaFoldDB" id="A0A9P9ISZ7"/>
<feature type="binding site" evidence="7">
    <location>
        <position position="250"/>
    </location>
    <ligand>
        <name>Zn(2+)</name>
        <dbReference type="ChEBI" id="CHEBI:29105"/>
        <label>2</label>
    </ligand>
</feature>
<keyword evidence="8" id="KW-0732">Signal</keyword>
<feature type="signal peptide" evidence="8">
    <location>
        <begin position="1"/>
        <end position="17"/>
    </location>
</feature>
<dbReference type="PANTHER" id="PTHR45962">
    <property type="entry name" value="N-FATTY-ACYL-AMINO ACID SYNTHASE/HYDROLASE PM20D1"/>
    <property type="match status" value="1"/>
</dbReference>
<dbReference type="InterPro" id="IPR047177">
    <property type="entry name" value="Pept_M20A"/>
</dbReference>
<dbReference type="GO" id="GO:0004181">
    <property type="term" value="F:metallocarboxypeptidase activity"/>
    <property type="evidence" value="ECO:0007669"/>
    <property type="project" value="InterPro"/>
</dbReference>
<reference evidence="10" key="1">
    <citation type="journal article" date="2021" name="Nat. Commun.">
        <title>Genetic determinants of endophytism in the Arabidopsis root mycobiome.</title>
        <authorList>
            <person name="Mesny F."/>
            <person name="Miyauchi S."/>
            <person name="Thiergart T."/>
            <person name="Pickel B."/>
            <person name="Atanasova L."/>
            <person name="Karlsson M."/>
            <person name="Huettel B."/>
            <person name="Barry K.W."/>
            <person name="Haridas S."/>
            <person name="Chen C."/>
            <person name="Bauer D."/>
            <person name="Andreopoulos W."/>
            <person name="Pangilinan J."/>
            <person name="LaButti K."/>
            <person name="Riley R."/>
            <person name="Lipzen A."/>
            <person name="Clum A."/>
            <person name="Drula E."/>
            <person name="Henrissat B."/>
            <person name="Kohler A."/>
            <person name="Grigoriev I.V."/>
            <person name="Martin F.M."/>
            <person name="Hacquard S."/>
        </authorList>
    </citation>
    <scope>NUCLEOTIDE SEQUENCE</scope>
    <source>
        <strain evidence="10">MPI-CAGE-AT-0147</strain>
    </source>
</reference>
<dbReference type="EMBL" id="JAGMUV010000014">
    <property type="protein sequence ID" value="KAH7134208.1"/>
    <property type="molecule type" value="Genomic_DNA"/>
</dbReference>
<name>A0A9P9ISZ7_9HYPO</name>
<dbReference type="GO" id="GO:0000328">
    <property type="term" value="C:fungal-type vacuole lumen"/>
    <property type="evidence" value="ECO:0007669"/>
    <property type="project" value="TreeGrafter"/>
</dbReference>
<dbReference type="InterPro" id="IPR002933">
    <property type="entry name" value="Peptidase_M20"/>
</dbReference>
<dbReference type="Gene3D" id="1.10.150.900">
    <property type="match status" value="1"/>
</dbReference>
<feature type="binding site" evidence="7">
    <location>
        <position position="186"/>
    </location>
    <ligand>
        <name>Zn(2+)</name>
        <dbReference type="ChEBI" id="CHEBI:29105"/>
        <label>2</label>
    </ligand>
</feature>
<dbReference type="Pfam" id="PF07687">
    <property type="entry name" value="M20_dimer"/>
    <property type="match status" value="1"/>
</dbReference>
<dbReference type="GO" id="GO:0051603">
    <property type="term" value="P:proteolysis involved in protein catabolic process"/>
    <property type="evidence" value="ECO:0007669"/>
    <property type="project" value="TreeGrafter"/>
</dbReference>
<evidence type="ECO:0000256" key="7">
    <source>
        <dbReference type="PIRSR" id="PIRSR037217-2"/>
    </source>
</evidence>
<feature type="binding site" evidence="7">
    <location>
        <position position="153"/>
    </location>
    <ligand>
        <name>Zn(2+)</name>
        <dbReference type="ChEBI" id="CHEBI:29105"/>
        <label>2</label>
    </ligand>
</feature>
<dbReference type="PANTHER" id="PTHR45962:SF1">
    <property type="entry name" value="N-FATTY-ACYL-AMINO ACID SYNTHASE_HYDROLASE PM20D1"/>
    <property type="match status" value="1"/>
</dbReference>
<dbReference type="Gene3D" id="3.40.630.10">
    <property type="entry name" value="Zn peptidases"/>
    <property type="match status" value="1"/>
</dbReference>
<feature type="domain" description="Peptidase M20 dimerisation" evidence="9">
    <location>
        <begin position="272"/>
        <end position="422"/>
    </location>
</feature>
<sequence>MALAKLSLLAGVAGVSAFVSAPFGNAFQKPFGQEEAAAAAAAAAFNCDLPPVLTPAGDGLPSGKSLFSSDQALLKQVTRHQAIVRVPTICYDDLGKFDDDDRWAPFYDLHATLAKIYPVLHKRMTVDKVNTFGLVYTINGSDPSLKPVFLAAHQDVVPVADESTWTHPPFDAYFDGEWLWGRGSSDDKNSLTAILSAVETLLSLPDWTPRRTLVLGFGFDEECSGYRGAGAIGEFLTARYGDNGIALILDEGGLPMELLGDDTLYVFPSVMEKGHVDVYADLHVVGGHSSMPFPHTGIGIMAEIVTALEARPYEPQVQRGSPVYNHLVCVARYSADAEPDIADLLKKDDLEALTTAFVKRGGSVARFMVQTSQAIDTISGGQKINAMPEVVSLGVNYRVAPQNSIAEVQHNVVKYVDATVQKYNLSVKAFEGDERYAAYVASLGREKNSDTTDIASDEVDYRGTLVLRSDEGSESTAVSPTSGPIWDVFSGTIQHAFAFDGGKVVPVGETMNGNTDTRHYLNLSPHVYRWTPSRQRGSENIHTIDERVRMDSHLEMVSFYYDLIRNFDASEA</sequence>
<keyword evidence="2" id="KW-0645">Protease</keyword>
<feature type="binding site" evidence="7">
    <location>
        <position position="186"/>
    </location>
    <ligand>
        <name>Zn(2+)</name>
        <dbReference type="ChEBI" id="CHEBI:29105"/>
        <label>1</label>
    </ligand>
</feature>
<dbReference type="SUPFAM" id="SSF53187">
    <property type="entry name" value="Zn-dependent exopeptidases"/>
    <property type="match status" value="1"/>
</dbReference>
<evidence type="ECO:0000313" key="10">
    <source>
        <dbReference type="EMBL" id="KAH7134208.1"/>
    </source>
</evidence>
<dbReference type="InterPro" id="IPR011650">
    <property type="entry name" value="Peptidase_M20_dimer"/>
</dbReference>
<evidence type="ECO:0000256" key="1">
    <source>
        <dbReference type="ARBA" id="ARBA00006247"/>
    </source>
</evidence>
<evidence type="ECO:0000256" key="5">
    <source>
        <dbReference type="ARBA" id="ARBA00022833"/>
    </source>
</evidence>
<evidence type="ECO:0000256" key="8">
    <source>
        <dbReference type="SAM" id="SignalP"/>
    </source>
</evidence>
<protein>
    <recommendedName>
        <fullName evidence="9">Peptidase M20 dimerisation domain-containing protein</fullName>
    </recommendedName>
</protein>
<keyword evidence="3 7" id="KW-0479">Metal-binding</keyword>
<evidence type="ECO:0000259" key="9">
    <source>
        <dbReference type="Pfam" id="PF07687"/>
    </source>
</evidence>
<gene>
    <name evidence="10" type="ORF">EDB81DRAFT_93296</name>
</gene>